<dbReference type="InterPro" id="IPR004521">
    <property type="entry name" value="Uncharacterised_CHP00451"/>
</dbReference>
<feature type="domain" description="PUA" evidence="4">
    <location>
        <begin position="489"/>
        <end position="569"/>
    </location>
</feature>
<dbReference type="CDD" id="cd21155">
    <property type="entry name" value="PUA_MCTS-1-like"/>
    <property type="match status" value="1"/>
</dbReference>
<dbReference type="GO" id="GO:0005737">
    <property type="term" value="C:cytoplasm"/>
    <property type="evidence" value="ECO:0007669"/>
    <property type="project" value="UniProtKB-SubCell"/>
</dbReference>
<name>A0A9P8P5X2_9ASCO</name>
<dbReference type="OrthoDB" id="10249667at2759"/>
<dbReference type="NCBIfam" id="TIGR00451">
    <property type="entry name" value="unchar_dom_2"/>
    <property type="match status" value="1"/>
</dbReference>
<dbReference type="PROSITE" id="PS50890">
    <property type="entry name" value="PUA"/>
    <property type="match status" value="1"/>
</dbReference>
<dbReference type="InterPro" id="IPR015947">
    <property type="entry name" value="PUA-like_sf"/>
</dbReference>
<dbReference type="AlphaFoldDB" id="A0A9P8P5X2"/>
<evidence type="ECO:0000313" key="5">
    <source>
        <dbReference type="EMBL" id="KAH3665857.1"/>
    </source>
</evidence>
<dbReference type="RefSeq" id="XP_046061061.1">
    <property type="nucleotide sequence ID" value="XM_046205081.1"/>
</dbReference>
<sequence length="577" mass="64820">MVLSSSPRCPAIFFPGKTLAGVVFIPVDPALLCARDVPWEAGKPEKFHLFITPANPLPLDLEMMSTFCPGLKWSALSSVPSGRSPCSLFTWNSKESPRYHVSFSSFRSVKLSNNVSLVVNINDGWTLDRVQVSVDGVSPNNRSGPFHNVHGRTSVNTLEIFVVCLQFVVLLGLESGFHNLGNQFSENRMSGLGLKCPLFELDSSGHVVLPVLNVNVLFNSHHETHISIRVEPRIDRFLQVRVNISIDSSVQENQQVSRKVGLDNLVWEHLERLQHLRNGVLETDFQNLQNLLVCEQVVLVGWVLVLPLVNQLSVREIWVGGWNFPHLPDVLFDSSGTVVKWEEFSKSVCGHCSIIWISTAGFRIKSVKVVECLGDDLVFCVDRPSGRKSEQNQTQHESDENGQLSEPRRHRRRGRVNTSRGLKTKFVEQYPGFESIIDELVPKKSTVMHYKCEDKIQLYLVDGEVLFYQKFDELLPALRLVHKYPSLFPRVQVDRGAIKFVLSGANIMCPGLTSKGGKLPDENIPKDTTVAIYAEGKEHALAVGKLLMSTDDIKTINKDVGIELYHYLGDGLWTFRE</sequence>
<feature type="region of interest" description="Disordered" evidence="3">
    <location>
        <begin position="386"/>
        <end position="416"/>
    </location>
</feature>
<dbReference type="InterPro" id="IPR041366">
    <property type="entry name" value="Pre-PUA"/>
</dbReference>
<keyword evidence="2" id="KW-0963">Cytoplasm</keyword>
<dbReference type="GeneID" id="70236010"/>
<evidence type="ECO:0000256" key="2">
    <source>
        <dbReference type="ARBA" id="ARBA00022490"/>
    </source>
</evidence>
<dbReference type="PANTHER" id="PTHR22798:SF0">
    <property type="entry name" value="MALIGNANT T-CELL-AMPLIFIED SEQUENCE 1"/>
    <property type="match status" value="1"/>
</dbReference>
<proteinExistence type="predicted"/>
<evidence type="ECO:0000259" key="4">
    <source>
        <dbReference type="SMART" id="SM00359"/>
    </source>
</evidence>
<dbReference type="PANTHER" id="PTHR22798">
    <property type="entry name" value="MCT-1 PROTEIN"/>
    <property type="match status" value="1"/>
</dbReference>
<dbReference type="GO" id="GO:0003723">
    <property type="term" value="F:RNA binding"/>
    <property type="evidence" value="ECO:0007669"/>
    <property type="project" value="InterPro"/>
</dbReference>
<dbReference type="InterPro" id="IPR002478">
    <property type="entry name" value="PUA"/>
</dbReference>
<dbReference type="Pfam" id="PF01472">
    <property type="entry name" value="PUA"/>
    <property type="match status" value="1"/>
</dbReference>
<reference evidence="5" key="1">
    <citation type="journal article" date="2021" name="Open Biol.">
        <title>Shared evolutionary footprints suggest mitochondrial oxidative damage underlies multiple complex I losses in fungi.</title>
        <authorList>
            <person name="Schikora-Tamarit M.A."/>
            <person name="Marcet-Houben M."/>
            <person name="Nosek J."/>
            <person name="Gabaldon T."/>
        </authorList>
    </citation>
    <scope>NUCLEOTIDE SEQUENCE</scope>
    <source>
        <strain evidence="5">CBS6075</strain>
    </source>
</reference>
<dbReference type="EMBL" id="JAEUBE010000295">
    <property type="protein sequence ID" value="KAH3665857.1"/>
    <property type="molecule type" value="Genomic_DNA"/>
</dbReference>
<protein>
    <recommendedName>
        <fullName evidence="4">PUA domain-containing protein</fullName>
    </recommendedName>
</protein>
<organism evidence="5 6">
    <name type="scientific">Ogataea philodendri</name>
    <dbReference type="NCBI Taxonomy" id="1378263"/>
    <lineage>
        <taxon>Eukaryota</taxon>
        <taxon>Fungi</taxon>
        <taxon>Dikarya</taxon>
        <taxon>Ascomycota</taxon>
        <taxon>Saccharomycotina</taxon>
        <taxon>Pichiomycetes</taxon>
        <taxon>Pichiales</taxon>
        <taxon>Pichiaceae</taxon>
        <taxon>Ogataea</taxon>
    </lineage>
</organism>
<dbReference type="Proteomes" id="UP000769157">
    <property type="component" value="Unassembled WGS sequence"/>
</dbReference>
<gene>
    <name evidence="5" type="ORF">OGAPHI_004045</name>
</gene>
<evidence type="ECO:0000313" key="6">
    <source>
        <dbReference type="Proteomes" id="UP000769157"/>
    </source>
</evidence>
<reference evidence="5" key="2">
    <citation type="submission" date="2021-01" db="EMBL/GenBank/DDBJ databases">
        <authorList>
            <person name="Schikora-Tamarit M.A."/>
        </authorList>
    </citation>
    <scope>NUCLEOTIDE SEQUENCE</scope>
    <source>
        <strain evidence="5">CBS6075</strain>
    </source>
</reference>
<dbReference type="GO" id="GO:0001731">
    <property type="term" value="P:formation of translation preinitiation complex"/>
    <property type="evidence" value="ECO:0007669"/>
    <property type="project" value="TreeGrafter"/>
</dbReference>
<keyword evidence="6" id="KW-1185">Reference proteome</keyword>
<evidence type="ECO:0000256" key="1">
    <source>
        <dbReference type="ARBA" id="ARBA00004496"/>
    </source>
</evidence>
<comment type="subcellular location">
    <subcellularLocation>
        <location evidence="1">Cytoplasm</location>
    </subcellularLocation>
</comment>
<dbReference type="SUPFAM" id="SSF88697">
    <property type="entry name" value="PUA domain-like"/>
    <property type="match status" value="1"/>
</dbReference>
<accession>A0A9P8P5X2</accession>
<dbReference type="Pfam" id="PF17832">
    <property type="entry name" value="Pre-PUA"/>
    <property type="match status" value="1"/>
</dbReference>
<evidence type="ECO:0000256" key="3">
    <source>
        <dbReference type="SAM" id="MobiDB-lite"/>
    </source>
</evidence>
<dbReference type="SMART" id="SM00359">
    <property type="entry name" value="PUA"/>
    <property type="match status" value="1"/>
</dbReference>
<dbReference type="InterPro" id="IPR016437">
    <property type="entry name" value="MCT-1/Tma20"/>
</dbReference>
<dbReference type="Gene3D" id="3.10.400.20">
    <property type="match status" value="1"/>
</dbReference>
<comment type="caution">
    <text evidence="5">The sequence shown here is derived from an EMBL/GenBank/DDBJ whole genome shotgun (WGS) entry which is preliminary data.</text>
</comment>